<dbReference type="Pfam" id="PF02599">
    <property type="entry name" value="CsrA"/>
    <property type="match status" value="1"/>
</dbReference>
<evidence type="ECO:0000313" key="9">
    <source>
        <dbReference type="Proteomes" id="UP001212337"/>
    </source>
</evidence>
<gene>
    <name evidence="7" type="primary">csrA-1</name>
    <name evidence="5 6" type="synonym">csrA</name>
    <name evidence="7" type="ORF">NCTC10754_04618</name>
    <name evidence="6" type="ORF">PI499_03460</name>
</gene>
<dbReference type="InterPro" id="IPR003751">
    <property type="entry name" value="CsrA"/>
</dbReference>
<dbReference type="NCBIfam" id="NF002469">
    <property type="entry name" value="PRK01712.1"/>
    <property type="match status" value="1"/>
</dbReference>
<evidence type="ECO:0000256" key="2">
    <source>
        <dbReference type="ARBA" id="ARBA00022845"/>
    </source>
</evidence>
<comment type="function">
    <text evidence="5">A key translational regulator that binds mRNA to regulate translation initiation and/or mRNA stability. Mediates global changes in gene expression, shifting from rapid growth to stress survival by linking envelope stress, the stringent response and the catabolite repression systems. Usually binds in the 5'-UTR; binding at or near the Shine-Dalgarno sequence prevents ribosome-binding, repressing translation, binding elsewhere in the 5'-UTR can activate translation and/or stabilize the mRNA. Its function is antagonized by small RNA(s).</text>
</comment>
<dbReference type="NCBIfam" id="TIGR00202">
    <property type="entry name" value="csrA"/>
    <property type="match status" value="1"/>
</dbReference>
<evidence type="ECO:0000313" key="8">
    <source>
        <dbReference type="Proteomes" id="UP000330809"/>
    </source>
</evidence>
<proteinExistence type="inferred from homology"/>
<dbReference type="RefSeq" id="WP_095019562.1">
    <property type="nucleotide sequence ID" value="NZ_CAACYJ010000040.1"/>
</dbReference>
<keyword evidence="3 5" id="KW-0694">RNA-binding</keyword>
<evidence type="ECO:0000256" key="5">
    <source>
        <dbReference type="HAMAP-Rule" id="MF_00167"/>
    </source>
</evidence>
<evidence type="ECO:0000256" key="3">
    <source>
        <dbReference type="ARBA" id="ARBA00022884"/>
    </source>
</evidence>
<reference evidence="7 8" key="1">
    <citation type="submission" date="2019-02" db="EMBL/GenBank/DDBJ databases">
        <authorList>
            <consortium name="Pathogen Informatics"/>
        </authorList>
    </citation>
    <scope>NUCLEOTIDE SEQUENCE [LARGE SCALE GENOMIC DNA]</scope>
    <source>
        <strain evidence="7 8">3012STDY7103891</strain>
    </source>
</reference>
<protein>
    <recommendedName>
        <fullName evidence="5">Translational regulator CsrA</fullName>
    </recommendedName>
    <alternativeName>
        <fullName evidence="5">Carbon storage regulator</fullName>
    </alternativeName>
</protein>
<dbReference type="SUPFAM" id="SSF117130">
    <property type="entry name" value="CsrA-like"/>
    <property type="match status" value="1"/>
</dbReference>
<dbReference type="GO" id="GO:0005829">
    <property type="term" value="C:cytosol"/>
    <property type="evidence" value="ECO:0007669"/>
    <property type="project" value="TreeGrafter"/>
</dbReference>
<evidence type="ECO:0000313" key="7">
    <source>
        <dbReference type="EMBL" id="VFB21937.1"/>
    </source>
</evidence>
<comment type="similarity">
    <text evidence="5">Belongs to the CsrA/RsmA family.</text>
</comment>
<organism evidence="7 8">
    <name type="scientific">Pseudomonas fragi</name>
    <dbReference type="NCBI Taxonomy" id="296"/>
    <lineage>
        <taxon>Bacteria</taxon>
        <taxon>Pseudomonadati</taxon>
        <taxon>Pseudomonadota</taxon>
        <taxon>Gammaproteobacteria</taxon>
        <taxon>Pseudomonadales</taxon>
        <taxon>Pseudomonadaceae</taxon>
        <taxon>Pseudomonas</taxon>
    </lineage>
</organism>
<dbReference type="EMBL" id="JAQJVI010000003">
    <property type="protein sequence ID" value="MDA7020945.1"/>
    <property type="molecule type" value="Genomic_DNA"/>
</dbReference>
<accession>A0A266ZLE2</accession>
<keyword evidence="9" id="KW-1185">Reference proteome</keyword>
<evidence type="ECO:0000256" key="4">
    <source>
        <dbReference type="ARBA" id="ARBA00023159"/>
    </source>
</evidence>
<name>A0A266ZLE2_PSEFR</name>
<dbReference type="Proteomes" id="UP001212337">
    <property type="component" value="Unassembled WGS sequence"/>
</dbReference>
<keyword evidence="2 5" id="KW-0810">Translation regulation</keyword>
<keyword evidence="4 5" id="KW-0010">Activator</keyword>
<dbReference type="GO" id="GO:0045948">
    <property type="term" value="P:positive regulation of translational initiation"/>
    <property type="evidence" value="ECO:0007669"/>
    <property type="project" value="UniProtKB-UniRule"/>
</dbReference>
<evidence type="ECO:0000256" key="1">
    <source>
        <dbReference type="ARBA" id="ARBA00022490"/>
    </source>
</evidence>
<dbReference type="AlphaFoldDB" id="A0A266ZLE2"/>
<dbReference type="PANTHER" id="PTHR34984">
    <property type="entry name" value="CARBON STORAGE REGULATOR"/>
    <property type="match status" value="1"/>
</dbReference>
<sequence>MQILSRTVGEHFSIGEDITLFVIAVNGNNVRLGIEAPRHISVHRSEIYERIKNQPVGQQATGSSAKV</sequence>
<dbReference type="GeneID" id="89545339"/>
<evidence type="ECO:0000313" key="6">
    <source>
        <dbReference type="EMBL" id="MDA7020945.1"/>
    </source>
</evidence>
<dbReference type="InterPro" id="IPR036107">
    <property type="entry name" value="CsrA_sf"/>
</dbReference>
<reference evidence="6 9" key="2">
    <citation type="submission" date="2023-01" db="EMBL/GenBank/DDBJ databases">
        <title>Effects of deletion of Siderophore biosynthase gene in Pseudomonas fragi on quorum sensing and spoliage ability.</title>
        <authorList>
            <person name="Cui F."/>
            <person name="Wang D."/>
            <person name="Liu J."/>
            <person name="Wang Q."/>
            <person name="Li T."/>
            <person name="Li J."/>
        </authorList>
    </citation>
    <scope>NUCLEOTIDE SEQUENCE [LARGE SCALE GENOMIC DNA]</scope>
    <source>
        <strain evidence="6 9">MS-10</strain>
    </source>
</reference>
<dbReference type="Gene3D" id="2.60.40.4380">
    <property type="entry name" value="Translational regulator CsrA"/>
    <property type="match status" value="1"/>
</dbReference>
<dbReference type="GO" id="GO:0045947">
    <property type="term" value="P:negative regulation of translational initiation"/>
    <property type="evidence" value="ECO:0007669"/>
    <property type="project" value="UniProtKB-UniRule"/>
</dbReference>
<dbReference type="GO" id="GO:0048027">
    <property type="term" value="F:mRNA 5'-UTR binding"/>
    <property type="evidence" value="ECO:0007669"/>
    <property type="project" value="UniProtKB-UniRule"/>
</dbReference>
<keyword evidence="5" id="KW-0678">Repressor</keyword>
<keyword evidence="1 5" id="KW-0963">Cytoplasm</keyword>
<dbReference type="GO" id="GO:0006109">
    <property type="term" value="P:regulation of carbohydrate metabolic process"/>
    <property type="evidence" value="ECO:0007669"/>
    <property type="project" value="UniProtKB-UniRule"/>
</dbReference>
<comment type="subcellular location">
    <subcellularLocation>
        <location evidence="5">Cytoplasm</location>
    </subcellularLocation>
</comment>
<dbReference type="GO" id="GO:0006402">
    <property type="term" value="P:mRNA catabolic process"/>
    <property type="evidence" value="ECO:0007669"/>
    <property type="project" value="InterPro"/>
</dbReference>
<dbReference type="PANTHER" id="PTHR34984:SF1">
    <property type="entry name" value="CARBON STORAGE REGULATOR"/>
    <property type="match status" value="1"/>
</dbReference>
<comment type="subunit">
    <text evidence="5">Homodimer; the beta-strands of each monomer intercalate to form a hydrophobic core, while the alpha-helices form wings that extend away from the core.</text>
</comment>
<dbReference type="EMBL" id="CAACYJ010000040">
    <property type="protein sequence ID" value="VFB21937.1"/>
    <property type="molecule type" value="Genomic_DNA"/>
</dbReference>
<dbReference type="HAMAP" id="MF_00167">
    <property type="entry name" value="CsrA"/>
    <property type="match status" value="1"/>
</dbReference>
<dbReference type="Proteomes" id="UP000330809">
    <property type="component" value="Unassembled WGS sequence"/>
</dbReference>